<keyword evidence="6" id="KW-1185">Reference proteome</keyword>
<dbReference type="SUPFAM" id="SSF82171">
    <property type="entry name" value="DPP6 N-terminal domain-like"/>
    <property type="match status" value="1"/>
</dbReference>
<dbReference type="Pfam" id="PF00326">
    <property type="entry name" value="Peptidase_S9"/>
    <property type="match status" value="1"/>
</dbReference>
<name>A0ABP7FQ59_9MICO</name>
<keyword evidence="2" id="KW-0720">Serine protease</keyword>
<feature type="domain" description="Peptidase S9 prolyl oligopeptidase catalytic" evidence="4">
    <location>
        <begin position="470"/>
        <end position="673"/>
    </location>
</feature>
<comment type="caution">
    <text evidence="5">The sequence shown here is derived from an EMBL/GenBank/DDBJ whole genome shotgun (WGS) entry which is preliminary data.</text>
</comment>
<dbReference type="Gene3D" id="3.40.50.1820">
    <property type="entry name" value="alpha/beta hydrolase"/>
    <property type="match status" value="1"/>
</dbReference>
<keyword evidence="1" id="KW-0378">Hydrolase</keyword>
<keyword evidence="2" id="KW-0645">Protease</keyword>
<dbReference type="RefSeq" id="WP_344756268.1">
    <property type="nucleotide sequence ID" value="NZ_BAABAE010000003.1"/>
</dbReference>
<feature type="region of interest" description="Disordered" evidence="3">
    <location>
        <begin position="178"/>
        <end position="210"/>
    </location>
</feature>
<evidence type="ECO:0000313" key="6">
    <source>
        <dbReference type="Proteomes" id="UP001501004"/>
    </source>
</evidence>
<gene>
    <name evidence="5" type="ORF">GCM10022239_20200</name>
</gene>
<proteinExistence type="predicted"/>
<dbReference type="Pfam" id="PF07676">
    <property type="entry name" value="PD40"/>
    <property type="match status" value="3"/>
</dbReference>
<protein>
    <submittedName>
        <fullName evidence="5">S9 family peptidase</fullName>
    </submittedName>
</protein>
<accession>A0ABP7FQ59</accession>
<organism evidence="5 6">
    <name type="scientific">Leifsonella bigeumensis</name>
    <dbReference type="NCBI Taxonomy" id="433643"/>
    <lineage>
        <taxon>Bacteria</taxon>
        <taxon>Bacillati</taxon>
        <taxon>Actinomycetota</taxon>
        <taxon>Actinomycetes</taxon>
        <taxon>Micrococcales</taxon>
        <taxon>Microbacteriaceae</taxon>
        <taxon>Leifsonella</taxon>
    </lineage>
</organism>
<sequence>MKATDLPLLTSVSRPTIHPDGAWAVFATSTPNLDADAYVGQLWRVPLNGSTAPRRMTRGFSDSAPRFSPDGARVAFLRSDGESPAQLQVMEAEGGEPVAVTDEKLGVGTFTWSPDGRRIAYTARVAEDGRYGTVEGLGSGAEPPRRITTRRFQSNGLGYTNDRRNHIFLVEVPDAAGEPVYRPAPSAADPKPEAPRAVPEPRQLTSGDYDDGYVRFSPDGSRIAFVSARHDEHDVDLASNIHELDLDVQDAEPRALTGAHAKYAIDGFAYSPAGTIYFVASDLGETGRDFVARNGALYRLDGNGPAVRLTDPENTDLADGANELLVTAEGAILALNTWHGNVELVSIDDGGGTGDSGVITTIAPPDPAGADSLVVLGFDSAAGRTVLSFADATTKGDIAVVREVGLDSLSNFSAGLNVAGIAPIDQLAITARDGYTVNGWTLSPRGEGPHPVLLNIHGGPYTQYTGSVFDEAQVYVDAGYAVVMCNPRGSSGYGQEHGRAIRQRMGTLDYTDVLDFLDGALAANPSFDADRVGIMGGSYGGYLTAWTIAQDHRFTAAIVERGYLDPETFIGTSDIGDFFSDEYTGTDPEQIRAQSPQAFVHQVVTPTLVIHSENDLRCPLSQGERYYAALLRQGVEAELLIFPGENHELSRSGRPRHRLQRFEAVLEWWGRHLPIPAAE</sequence>
<dbReference type="EMBL" id="BAABAE010000003">
    <property type="protein sequence ID" value="GAA3744694.1"/>
    <property type="molecule type" value="Genomic_DNA"/>
</dbReference>
<evidence type="ECO:0000256" key="1">
    <source>
        <dbReference type="ARBA" id="ARBA00022801"/>
    </source>
</evidence>
<dbReference type="InterPro" id="IPR011042">
    <property type="entry name" value="6-blade_b-propeller_TolB-like"/>
</dbReference>
<dbReference type="InterPro" id="IPR029058">
    <property type="entry name" value="AB_hydrolase_fold"/>
</dbReference>
<evidence type="ECO:0000259" key="4">
    <source>
        <dbReference type="Pfam" id="PF00326"/>
    </source>
</evidence>
<dbReference type="Gene3D" id="2.120.10.30">
    <property type="entry name" value="TolB, C-terminal domain"/>
    <property type="match status" value="2"/>
</dbReference>
<dbReference type="PANTHER" id="PTHR42776">
    <property type="entry name" value="SERINE PEPTIDASE S9 FAMILY MEMBER"/>
    <property type="match status" value="1"/>
</dbReference>
<dbReference type="InterPro" id="IPR001375">
    <property type="entry name" value="Peptidase_S9_cat"/>
</dbReference>
<evidence type="ECO:0000256" key="2">
    <source>
        <dbReference type="ARBA" id="ARBA00022825"/>
    </source>
</evidence>
<evidence type="ECO:0000256" key="3">
    <source>
        <dbReference type="SAM" id="MobiDB-lite"/>
    </source>
</evidence>
<evidence type="ECO:0000313" key="5">
    <source>
        <dbReference type="EMBL" id="GAA3744694.1"/>
    </source>
</evidence>
<dbReference type="InterPro" id="IPR011659">
    <property type="entry name" value="WD40"/>
</dbReference>
<dbReference type="Proteomes" id="UP001501004">
    <property type="component" value="Unassembled WGS sequence"/>
</dbReference>
<reference evidence="6" key="1">
    <citation type="journal article" date="2019" name="Int. J. Syst. Evol. Microbiol.">
        <title>The Global Catalogue of Microorganisms (GCM) 10K type strain sequencing project: providing services to taxonomists for standard genome sequencing and annotation.</title>
        <authorList>
            <consortium name="The Broad Institute Genomics Platform"/>
            <consortium name="The Broad Institute Genome Sequencing Center for Infectious Disease"/>
            <person name="Wu L."/>
            <person name="Ma J."/>
        </authorList>
    </citation>
    <scope>NUCLEOTIDE SEQUENCE [LARGE SCALE GENOMIC DNA]</scope>
    <source>
        <strain evidence="6">JCM 16949</strain>
    </source>
</reference>
<dbReference type="SUPFAM" id="SSF53474">
    <property type="entry name" value="alpha/beta-Hydrolases"/>
    <property type="match status" value="1"/>
</dbReference>
<dbReference type="PANTHER" id="PTHR42776:SF27">
    <property type="entry name" value="DIPEPTIDYL PEPTIDASE FAMILY MEMBER 6"/>
    <property type="match status" value="1"/>
</dbReference>